<keyword evidence="5 7" id="KW-0472">Membrane</keyword>
<dbReference type="Pfam" id="PF04103">
    <property type="entry name" value="CD20"/>
    <property type="match status" value="1"/>
</dbReference>
<comment type="caution">
    <text evidence="8">The sequence shown here is derived from an EMBL/GenBank/DDBJ whole genome shotgun (WGS) entry which is preliminary data.</text>
</comment>
<dbReference type="InterPro" id="IPR007237">
    <property type="entry name" value="CD20-like"/>
</dbReference>
<keyword evidence="9" id="KW-1185">Reference proteome</keyword>
<evidence type="ECO:0000313" key="9">
    <source>
        <dbReference type="Proteomes" id="UP001209878"/>
    </source>
</evidence>
<feature type="transmembrane region" description="Helical" evidence="7">
    <location>
        <begin position="102"/>
        <end position="130"/>
    </location>
</feature>
<feature type="region of interest" description="Disordered" evidence="6">
    <location>
        <begin position="225"/>
        <end position="281"/>
    </location>
</feature>
<evidence type="ECO:0000256" key="1">
    <source>
        <dbReference type="ARBA" id="ARBA00004141"/>
    </source>
</evidence>
<comment type="similarity">
    <text evidence="2">Belongs to the MS4A family.</text>
</comment>
<dbReference type="InterPro" id="IPR030417">
    <property type="entry name" value="MS4A"/>
</dbReference>
<comment type="subcellular location">
    <subcellularLocation>
        <location evidence="1">Membrane</location>
        <topology evidence="1">Multi-pass membrane protein</topology>
    </subcellularLocation>
</comment>
<feature type="transmembrane region" description="Helical" evidence="7">
    <location>
        <begin position="150"/>
        <end position="174"/>
    </location>
</feature>
<accession>A0AAD9PDE8</accession>
<name>A0AAD9PDE8_RIDPI</name>
<protein>
    <submittedName>
        <fullName evidence="8">Uncharacterized protein</fullName>
    </submittedName>
</protein>
<dbReference type="PANTHER" id="PTHR23320:SF165">
    <property type="entry name" value="MARVEL DOMAIN-CONTAINING PROTEIN"/>
    <property type="match status" value="1"/>
</dbReference>
<keyword evidence="4 7" id="KW-1133">Transmembrane helix</keyword>
<evidence type="ECO:0000256" key="4">
    <source>
        <dbReference type="ARBA" id="ARBA00022989"/>
    </source>
</evidence>
<organism evidence="8 9">
    <name type="scientific">Ridgeia piscesae</name>
    <name type="common">Tubeworm</name>
    <dbReference type="NCBI Taxonomy" id="27915"/>
    <lineage>
        <taxon>Eukaryota</taxon>
        <taxon>Metazoa</taxon>
        <taxon>Spiralia</taxon>
        <taxon>Lophotrochozoa</taxon>
        <taxon>Annelida</taxon>
        <taxon>Polychaeta</taxon>
        <taxon>Sedentaria</taxon>
        <taxon>Canalipalpata</taxon>
        <taxon>Sabellida</taxon>
        <taxon>Siboglinidae</taxon>
        <taxon>Ridgeia</taxon>
    </lineage>
</organism>
<evidence type="ECO:0000256" key="6">
    <source>
        <dbReference type="SAM" id="MobiDB-lite"/>
    </source>
</evidence>
<gene>
    <name evidence="8" type="ORF">NP493_26g05036</name>
</gene>
<evidence type="ECO:0000256" key="2">
    <source>
        <dbReference type="ARBA" id="ARBA00009565"/>
    </source>
</evidence>
<dbReference type="PANTHER" id="PTHR23320">
    <property type="entry name" value="MEMBRANE-SPANNING 4-DOMAINS SUBFAMILY A MS4A -RELATED"/>
    <property type="match status" value="1"/>
</dbReference>
<proteinExistence type="inferred from homology"/>
<dbReference type="EMBL" id="JAODUO010000027">
    <property type="protein sequence ID" value="KAK2192598.1"/>
    <property type="molecule type" value="Genomic_DNA"/>
</dbReference>
<dbReference type="AlphaFoldDB" id="A0AAD9PDE8"/>
<dbReference type="GO" id="GO:0016020">
    <property type="term" value="C:membrane"/>
    <property type="evidence" value="ECO:0007669"/>
    <property type="project" value="UniProtKB-SubCell"/>
</dbReference>
<feature type="transmembrane region" description="Helical" evidence="7">
    <location>
        <begin position="45"/>
        <end position="64"/>
    </location>
</feature>
<dbReference type="Proteomes" id="UP001209878">
    <property type="component" value="Unassembled WGS sequence"/>
</dbReference>
<feature type="compositionally biased region" description="Pro residues" evidence="6">
    <location>
        <begin position="235"/>
        <end position="255"/>
    </location>
</feature>
<evidence type="ECO:0000256" key="3">
    <source>
        <dbReference type="ARBA" id="ARBA00022692"/>
    </source>
</evidence>
<feature type="transmembrane region" description="Helical" evidence="7">
    <location>
        <begin position="70"/>
        <end position="90"/>
    </location>
</feature>
<reference evidence="8" key="1">
    <citation type="journal article" date="2023" name="Mol. Biol. Evol.">
        <title>Third-Generation Sequencing Reveals the Adaptive Role of the Epigenome in Three Deep-Sea Polychaetes.</title>
        <authorList>
            <person name="Perez M."/>
            <person name="Aroh O."/>
            <person name="Sun Y."/>
            <person name="Lan Y."/>
            <person name="Juniper S.K."/>
            <person name="Young C.R."/>
            <person name="Angers B."/>
            <person name="Qian P.Y."/>
        </authorList>
    </citation>
    <scope>NUCLEOTIDE SEQUENCE</scope>
    <source>
        <strain evidence="8">R07B-5</strain>
    </source>
</reference>
<evidence type="ECO:0000256" key="5">
    <source>
        <dbReference type="ARBA" id="ARBA00023136"/>
    </source>
</evidence>
<keyword evidence="3 7" id="KW-0812">Transmembrane</keyword>
<sequence>MQTTTVLTPGGQYAGGVPVQDVVIIPSYGEARVWTNYASKTSFKLGVIQIVIGVLCIVFNITAIAEQATLMSLGPGIFGGLFFILTGSFGTMAARHKTSCTIIAFMVLSILAVSIFVLPLLIFSALAVFFHGYYARQDGAYYFALDSDAAVAMNSLLLILSIFEVVVGIWSAFLGCRSVCCGRRSQSGVMMQQVPMMMDMGTTQVMYTAGPPAMYPQTGNMGQQQGYIPHSVKPPQQPMIIPPPQYEGASSPPPYEFSAPSTSGDPSTMPLFPSEEKKMAL</sequence>
<evidence type="ECO:0000256" key="7">
    <source>
        <dbReference type="SAM" id="Phobius"/>
    </source>
</evidence>
<evidence type="ECO:0000313" key="8">
    <source>
        <dbReference type="EMBL" id="KAK2192598.1"/>
    </source>
</evidence>